<reference evidence="2 3" key="1">
    <citation type="submission" date="2023-07" db="EMBL/GenBank/DDBJ databases">
        <authorList>
            <person name="Kim M.K."/>
        </authorList>
    </citation>
    <scope>NUCLEOTIDE SEQUENCE [LARGE SCALE GENOMIC DNA]</scope>
    <source>
        <strain evidence="2 3">KR1UV-12</strain>
    </source>
</reference>
<feature type="domain" description="Glycosyl transferase family 1" evidence="1">
    <location>
        <begin position="201"/>
        <end position="350"/>
    </location>
</feature>
<comment type="caution">
    <text evidence="2">The sequence shown here is derived from an EMBL/GenBank/DDBJ whole genome shotgun (WGS) entry which is preliminary data.</text>
</comment>
<keyword evidence="2" id="KW-0328">Glycosyltransferase</keyword>
<evidence type="ECO:0000259" key="1">
    <source>
        <dbReference type="Pfam" id="PF00534"/>
    </source>
</evidence>
<name>A0ABT9EGI0_9SPHN</name>
<dbReference type="PANTHER" id="PTHR12526:SF637">
    <property type="entry name" value="GLYCOSYLTRANSFERASE EPSF-RELATED"/>
    <property type="match status" value="1"/>
</dbReference>
<dbReference type="RefSeq" id="WP_305171468.1">
    <property type="nucleotide sequence ID" value="NZ_JAUUDS010000001.1"/>
</dbReference>
<dbReference type="SUPFAM" id="SSF53756">
    <property type="entry name" value="UDP-Glycosyltransferase/glycogen phosphorylase"/>
    <property type="match status" value="1"/>
</dbReference>
<gene>
    <name evidence="2" type="ORF">Q5H91_01545</name>
</gene>
<dbReference type="GO" id="GO:0016757">
    <property type="term" value="F:glycosyltransferase activity"/>
    <property type="evidence" value="ECO:0007669"/>
    <property type="project" value="UniProtKB-KW"/>
</dbReference>
<dbReference type="Pfam" id="PF00534">
    <property type="entry name" value="Glycos_transf_1"/>
    <property type="match status" value="1"/>
</dbReference>
<dbReference type="EC" id="2.4.-.-" evidence="2"/>
<dbReference type="PANTHER" id="PTHR12526">
    <property type="entry name" value="GLYCOSYLTRANSFERASE"/>
    <property type="match status" value="1"/>
</dbReference>
<keyword evidence="2" id="KW-0808">Transferase</keyword>
<sequence>MTSSISILHLHGTFEPSGKAARVARLMAAFGTRARHVTVSADPHALGALATIPAGIAHEVAQNAPPLAGRPSVARYEAIARSMQRFDLVLTYGWDAIDGVMARRVFGTGKRVLPPLVHHEDGFGPEEATGLKLERNLYRRMALPAAHALAVPSATLERIALGPWKQPAARVHRIVNGIATAAYAAKADPRALPGFRRESGEVAIAVPGPLVAAKNPTALVRAAGGLSGRFRLVFIGAGPERDAIMGAAAAMGIADRVSVIATEVPAYRWLGLFDMVALPSVSEQFPTAIVEAMAAGLPVAAMPVGDIPAMVSPANRPFVAEWPTEVRLRDAVQALMNDEGLRREVGAANRALATASYDEAAMIAQYRALYEGALGRPGALG</sequence>
<keyword evidence="3" id="KW-1185">Reference proteome</keyword>
<accession>A0ABT9EGI0</accession>
<protein>
    <submittedName>
        <fullName evidence="2">Glycosyltransferase family 4 protein</fullName>
        <ecNumber evidence="2">2.4.-.-</ecNumber>
    </submittedName>
</protein>
<dbReference type="Gene3D" id="3.40.50.2000">
    <property type="entry name" value="Glycogen Phosphorylase B"/>
    <property type="match status" value="2"/>
</dbReference>
<dbReference type="Proteomes" id="UP001230685">
    <property type="component" value="Unassembled WGS sequence"/>
</dbReference>
<dbReference type="CDD" id="cd03801">
    <property type="entry name" value="GT4_PimA-like"/>
    <property type="match status" value="1"/>
</dbReference>
<dbReference type="EMBL" id="JAUUDS010000001">
    <property type="protein sequence ID" value="MDP1025888.1"/>
    <property type="molecule type" value="Genomic_DNA"/>
</dbReference>
<dbReference type="InterPro" id="IPR001296">
    <property type="entry name" value="Glyco_trans_1"/>
</dbReference>
<evidence type="ECO:0000313" key="3">
    <source>
        <dbReference type="Proteomes" id="UP001230685"/>
    </source>
</evidence>
<proteinExistence type="predicted"/>
<organism evidence="2 3">
    <name type="scientific">Sphingomonas aurea</name>
    <dbReference type="NCBI Taxonomy" id="3063994"/>
    <lineage>
        <taxon>Bacteria</taxon>
        <taxon>Pseudomonadati</taxon>
        <taxon>Pseudomonadota</taxon>
        <taxon>Alphaproteobacteria</taxon>
        <taxon>Sphingomonadales</taxon>
        <taxon>Sphingomonadaceae</taxon>
        <taxon>Sphingomonas</taxon>
    </lineage>
</organism>
<evidence type="ECO:0000313" key="2">
    <source>
        <dbReference type="EMBL" id="MDP1025888.1"/>
    </source>
</evidence>